<evidence type="ECO:0000313" key="2">
    <source>
        <dbReference type="EMBL" id="QBD82328.1"/>
    </source>
</evidence>
<evidence type="ECO:0000313" key="3">
    <source>
        <dbReference type="Proteomes" id="UP000290365"/>
    </source>
</evidence>
<dbReference type="RefSeq" id="WP_129893397.1">
    <property type="nucleotide sequence ID" value="NZ_CP035758.1"/>
</dbReference>
<proteinExistence type="predicted"/>
<dbReference type="Pfam" id="PF14332">
    <property type="entry name" value="DUF4388"/>
    <property type="match status" value="1"/>
</dbReference>
<dbReference type="KEGG" id="kbs:EPA93_42670"/>
<dbReference type="Proteomes" id="UP000290365">
    <property type="component" value="Chromosome"/>
</dbReference>
<protein>
    <submittedName>
        <fullName evidence="2">DUF4388 domain-containing protein</fullName>
    </submittedName>
</protein>
<dbReference type="AlphaFoldDB" id="A0A4P6K298"/>
<reference evidence="2 3" key="1">
    <citation type="submission" date="2019-01" db="EMBL/GenBank/DDBJ databases">
        <title>Ktedonosporobacter rubrisoli SCAWS-G2.</title>
        <authorList>
            <person name="Huang Y."/>
            <person name="Yan B."/>
        </authorList>
    </citation>
    <scope>NUCLEOTIDE SEQUENCE [LARGE SCALE GENOMIC DNA]</scope>
    <source>
        <strain evidence="2 3">SCAWS-G2</strain>
    </source>
</reference>
<dbReference type="OrthoDB" id="157726at2"/>
<organism evidence="2 3">
    <name type="scientific">Ktedonosporobacter rubrisoli</name>
    <dbReference type="NCBI Taxonomy" id="2509675"/>
    <lineage>
        <taxon>Bacteria</taxon>
        <taxon>Bacillati</taxon>
        <taxon>Chloroflexota</taxon>
        <taxon>Ktedonobacteria</taxon>
        <taxon>Ktedonobacterales</taxon>
        <taxon>Ktedonosporobacteraceae</taxon>
        <taxon>Ktedonosporobacter</taxon>
    </lineage>
</organism>
<dbReference type="InterPro" id="IPR025497">
    <property type="entry name" value="PatA-like_N"/>
</dbReference>
<keyword evidence="3" id="KW-1185">Reference proteome</keyword>
<name>A0A4P6K298_KTERU</name>
<evidence type="ECO:0000259" key="1">
    <source>
        <dbReference type="Pfam" id="PF14332"/>
    </source>
</evidence>
<sequence>MLEPPIDIVFITSGANTTKGGIRMFNSQRRGFSTERLRHIIQVIQLGRKTGLLTVERGEDMRLEEGEISFVQGYITHARCGQLNGQPALDRLNTWGECRFKFFSPTTDGISGLLPAVRTSTGPLPAIQTPTSPLPAIQTPTSPLPAIQTPTSPLPAIQTPTSPLQETNPYLRTPANMLRNMQENNAARASNSSPPRRIRQVEEAISWLNQAGLSRTHRHIFLLVDGNRTVPELARLIGRRPDEIERLLRDLERIGIIQ</sequence>
<feature type="domain" description="PatA-like N-terminal" evidence="1">
    <location>
        <begin position="37"/>
        <end position="104"/>
    </location>
</feature>
<accession>A0A4P6K298</accession>
<dbReference type="EMBL" id="CP035758">
    <property type="protein sequence ID" value="QBD82328.1"/>
    <property type="molecule type" value="Genomic_DNA"/>
</dbReference>
<gene>
    <name evidence="2" type="ORF">EPA93_42670</name>
</gene>